<keyword evidence="1" id="KW-0175">Coiled coil</keyword>
<proteinExistence type="predicted"/>
<evidence type="ECO:0000313" key="2">
    <source>
        <dbReference type="EMBL" id="KIC71058.1"/>
    </source>
</evidence>
<gene>
    <name evidence="2" type="ORF">DB44_EV00010</name>
</gene>
<dbReference type="Proteomes" id="UP000031465">
    <property type="component" value="Unassembled WGS sequence"/>
</dbReference>
<feature type="coiled-coil region" evidence="1">
    <location>
        <begin position="38"/>
        <end position="65"/>
    </location>
</feature>
<protein>
    <submittedName>
        <fullName evidence="2">Uncharacterized protein</fullName>
    </submittedName>
</protein>
<dbReference type="PATRIC" id="fig|362787.3.peg.1744"/>
<name>A0A0C1H838_9BACT</name>
<dbReference type="AlphaFoldDB" id="A0A0C1H838"/>
<evidence type="ECO:0000313" key="3">
    <source>
        <dbReference type="Proteomes" id="UP000031465"/>
    </source>
</evidence>
<accession>A0A0C1H838</accession>
<dbReference type="RefSeq" id="WP_039360068.1">
    <property type="nucleotide sequence ID" value="NZ_JSAN01000119.1"/>
</dbReference>
<evidence type="ECO:0000256" key="1">
    <source>
        <dbReference type="SAM" id="Coils"/>
    </source>
</evidence>
<sequence length="117" mass="12850">MEPSSRNISCGSSQTWVPITAQEAADLKVQVRSHVQSYVGHLRELNQLEAREVQLQAQKKQIHAEVLVAKQEALVAQQNALVAKQEALVAKQEALAAKEEATNAVNLLTAKLFYGVF</sequence>
<dbReference type="EMBL" id="JSAN01000119">
    <property type="protein sequence ID" value="KIC71058.1"/>
    <property type="molecule type" value="Genomic_DNA"/>
</dbReference>
<comment type="caution">
    <text evidence="2">The sequence shown here is derived from an EMBL/GenBank/DDBJ whole genome shotgun (WGS) entry which is preliminary data.</text>
</comment>
<organism evidence="2 3">
    <name type="scientific">Candidatus Protochlamydia amoebophila</name>
    <dbReference type="NCBI Taxonomy" id="362787"/>
    <lineage>
        <taxon>Bacteria</taxon>
        <taxon>Pseudomonadati</taxon>
        <taxon>Chlamydiota</taxon>
        <taxon>Chlamydiia</taxon>
        <taxon>Parachlamydiales</taxon>
        <taxon>Parachlamydiaceae</taxon>
        <taxon>Candidatus Protochlamydia</taxon>
    </lineage>
</organism>
<reference evidence="2 3" key="1">
    <citation type="journal article" date="2014" name="Mol. Biol. Evol.">
        <title>Massive expansion of Ubiquitination-related gene families within the Chlamydiae.</title>
        <authorList>
            <person name="Domman D."/>
            <person name="Collingro A."/>
            <person name="Lagkouvardos I."/>
            <person name="Gehre L."/>
            <person name="Weinmaier T."/>
            <person name="Rattei T."/>
            <person name="Subtil A."/>
            <person name="Horn M."/>
        </authorList>
    </citation>
    <scope>NUCLEOTIDE SEQUENCE [LARGE SCALE GENOMIC DNA]</scope>
    <source>
        <strain evidence="2 3">EI2</strain>
    </source>
</reference>